<accession>A0A3S1K5X1</accession>
<dbReference type="EMBL" id="RZNY01000014">
    <property type="protein sequence ID" value="RUT44560.1"/>
    <property type="molecule type" value="Genomic_DNA"/>
</dbReference>
<keyword evidence="5" id="KW-1185">Reference proteome</keyword>
<protein>
    <submittedName>
        <fullName evidence="4">DUF4179 domain-containing protein</fullName>
    </submittedName>
</protein>
<dbReference type="Pfam" id="PF18705">
    <property type="entry name" value="DUF5643"/>
    <property type="match status" value="1"/>
</dbReference>
<dbReference type="InterPro" id="IPR025436">
    <property type="entry name" value="DUF4179"/>
</dbReference>
<keyword evidence="1" id="KW-1133">Transmembrane helix</keyword>
<name>A0A3S1K5X1_9BACL</name>
<evidence type="ECO:0000313" key="4">
    <source>
        <dbReference type="EMBL" id="RUT44560.1"/>
    </source>
</evidence>
<comment type="caution">
    <text evidence="4">The sequence shown here is derived from an EMBL/GenBank/DDBJ whole genome shotgun (WGS) entry which is preliminary data.</text>
</comment>
<gene>
    <name evidence="4" type="ORF">EJP82_16480</name>
</gene>
<feature type="domain" description="DUF4179" evidence="2">
    <location>
        <begin position="50"/>
        <end position="143"/>
    </location>
</feature>
<dbReference type="InterPro" id="IPR040680">
    <property type="entry name" value="DUF5643"/>
</dbReference>
<feature type="transmembrane region" description="Helical" evidence="1">
    <location>
        <begin position="52"/>
        <end position="71"/>
    </location>
</feature>
<keyword evidence="1" id="KW-0812">Transmembrane</keyword>
<reference evidence="4 5" key="1">
    <citation type="submission" date="2018-12" db="EMBL/GenBank/DDBJ databases">
        <authorList>
            <person name="Sun L."/>
            <person name="Chen Z."/>
        </authorList>
    </citation>
    <scope>NUCLEOTIDE SEQUENCE [LARGE SCALE GENOMIC DNA]</scope>
    <source>
        <strain evidence="4 5">DSM 15890</strain>
    </source>
</reference>
<dbReference type="AlphaFoldDB" id="A0A3S1K5X1"/>
<sequence>MAEREEIDLIQLYENSKLAEKLVDVSKLDIALRSGMESGRMKRRSSSLRRRWVIPAGALACCLLLILVLQIRGSIHSQDKDVLGSHMDIPDYVTSMFTPEMKEAADHGLYQPLNQTVTHGALKVTIDGVLADSRTMVVFYTSENLPANVPIHTNNASFVDAEGNYLEAGIQFSDPLKNPPGSPTNFEHGYYTLEFYNGHTPEQFTFSGKWGMGEQSDDKRVQFDIPVTLDSSLYADLEQTSEINQKASIGDHEITITEATIRPLSTEIQLQYNEVPNKKIQNYFAPQLNIKGQDGDRIIDSTGSTTSSVNGRALISSMYFRSLYYTSLDELTFQFSGIEESIGSNLKLVIDTEAKKLISVPDSSVQFVDVTAGKDSTELQLKVFRDSEYGSSLYLSYEFTDADGMTHTFQAGRSGIGFAGDDFETITYRLKQESYPQPLTFDITTYPGKIIKENVSIKLK</sequence>
<keyword evidence="1" id="KW-0472">Membrane</keyword>
<evidence type="ECO:0000256" key="1">
    <source>
        <dbReference type="SAM" id="Phobius"/>
    </source>
</evidence>
<dbReference type="Pfam" id="PF13786">
    <property type="entry name" value="DUF4179"/>
    <property type="match status" value="1"/>
</dbReference>
<organism evidence="4 5">
    <name type="scientific">Paenibacillus anaericanus</name>
    <dbReference type="NCBI Taxonomy" id="170367"/>
    <lineage>
        <taxon>Bacteria</taxon>
        <taxon>Bacillati</taxon>
        <taxon>Bacillota</taxon>
        <taxon>Bacilli</taxon>
        <taxon>Bacillales</taxon>
        <taxon>Paenibacillaceae</taxon>
        <taxon>Paenibacillus</taxon>
    </lineage>
</organism>
<proteinExistence type="predicted"/>
<evidence type="ECO:0000259" key="2">
    <source>
        <dbReference type="Pfam" id="PF13786"/>
    </source>
</evidence>
<evidence type="ECO:0000313" key="5">
    <source>
        <dbReference type="Proteomes" id="UP000279446"/>
    </source>
</evidence>
<evidence type="ECO:0000259" key="3">
    <source>
        <dbReference type="Pfam" id="PF18705"/>
    </source>
</evidence>
<dbReference type="Proteomes" id="UP000279446">
    <property type="component" value="Unassembled WGS sequence"/>
</dbReference>
<feature type="domain" description="DUF5643" evidence="3">
    <location>
        <begin position="239"/>
        <end position="352"/>
    </location>
</feature>
<dbReference type="RefSeq" id="WP_127193169.1">
    <property type="nucleotide sequence ID" value="NZ_RZNY01000014.1"/>
</dbReference>
<dbReference type="OrthoDB" id="2666125at2"/>